<gene>
    <name evidence="2" type="ORF">NPIL_125501</name>
</gene>
<dbReference type="OrthoDB" id="10501680at2759"/>
<accession>A0A8X6MV66</accession>
<evidence type="ECO:0000313" key="3">
    <source>
        <dbReference type="Proteomes" id="UP000887013"/>
    </source>
</evidence>
<evidence type="ECO:0000256" key="1">
    <source>
        <dbReference type="SAM" id="MobiDB-lite"/>
    </source>
</evidence>
<organism evidence="2 3">
    <name type="scientific">Nephila pilipes</name>
    <name type="common">Giant wood spider</name>
    <name type="synonym">Nephila maculata</name>
    <dbReference type="NCBI Taxonomy" id="299642"/>
    <lineage>
        <taxon>Eukaryota</taxon>
        <taxon>Metazoa</taxon>
        <taxon>Ecdysozoa</taxon>
        <taxon>Arthropoda</taxon>
        <taxon>Chelicerata</taxon>
        <taxon>Arachnida</taxon>
        <taxon>Araneae</taxon>
        <taxon>Araneomorphae</taxon>
        <taxon>Entelegynae</taxon>
        <taxon>Araneoidea</taxon>
        <taxon>Nephilidae</taxon>
        <taxon>Nephila</taxon>
    </lineage>
</organism>
<reference evidence="2" key="1">
    <citation type="submission" date="2020-08" db="EMBL/GenBank/DDBJ databases">
        <title>Multicomponent nature underlies the extraordinary mechanical properties of spider dragline silk.</title>
        <authorList>
            <person name="Kono N."/>
            <person name="Nakamura H."/>
            <person name="Mori M."/>
            <person name="Yoshida Y."/>
            <person name="Ohtoshi R."/>
            <person name="Malay A.D."/>
            <person name="Moran D.A.P."/>
            <person name="Tomita M."/>
            <person name="Numata K."/>
            <person name="Arakawa K."/>
        </authorList>
    </citation>
    <scope>NUCLEOTIDE SEQUENCE</scope>
</reference>
<feature type="compositionally biased region" description="Basic residues" evidence="1">
    <location>
        <begin position="147"/>
        <end position="160"/>
    </location>
</feature>
<feature type="region of interest" description="Disordered" evidence="1">
    <location>
        <begin position="90"/>
        <end position="160"/>
    </location>
</feature>
<feature type="compositionally biased region" description="Basic and acidic residues" evidence="1">
    <location>
        <begin position="119"/>
        <end position="130"/>
    </location>
</feature>
<feature type="compositionally biased region" description="Basic residues" evidence="1">
    <location>
        <begin position="90"/>
        <end position="99"/>
    </location>
</feature>
<protein>
    <submittedName>
        <fullName evidence="2">Uncharacterized protein</fullName>
    </submittedName>
</protein>
<comment type="caution">
    <text evidence="2">The sequence shown here is derived from an EMBL/GenBank/DDBJ whole genome shotgun (WGS) entry which is preliminary data.</text>
</comment>
<dbReference type="EMBL" id="BMAW01002703">
    <property type="protein sequence ID" value="GFS79877.1"/>
    <property type="molecule type" value="Genomic_DNA"/>
</dbReference>
<keyword evidence="3" id="KW-1185">Reference proteome</keyword>
<evidence type="ECO:0000313" key="2">
    <source>
        <dbReference type="EMBL" id="GFS79877.1"/>
    </source>
</evidence>
<dbReference type="AlphaFoldDB" id="A0A8X6MV66"/>
<name>A0A8X6MV66_NEPPI</name>
<proteinExistence type="predicted"/>
<feature type="region of interest" description="Disordered" evidence="1">
    <location>
        <begin position="43"/>
        <end position="73"/>
    </location>
</feature>
<dbReference type="Proteomes" id="UP000887013">
    <property type="component" value="Unassembled WGS sequence"/>
</dbReference>
<sequence length="160" mass="18242">MSTEETPTANIVEKDDEISLSLDLTGTKTNASVSESGDYFASKDIQNSNLRRSSKETEGNVLSATKPSQNDRKTLQILHNVLTDFRLNIKKGKRYRSRGRPNVPYRQSGRRWTPISIWKPDRTPPRRRPDSSTSSSSSERPEIRGRSPVRRPTKKSFRHS</sequence>